<dbReference type="AlphaFoldDB" id="A0A7J6MDB3"/>
<proteinExistence type="predicted"/>
<gene>
    <name evidence="1" type="ORF">FOL47_002557</name>
</gene>
<dbReference type="PANTHER" id="PTHR31859:SF1">
    <property type="entry name" value="TETRATRICOPEPTIDE REPEAT PROTEIN 39C"/>
    <property type="match status" value="1"/>
</dbReference>
<dbReference type="InterPro" id="IPR011990">
    <property type="entry name" value="TPR-like_helical_dom_sf"/>
</dbReference>
<protein>
    <submittedName>
        <fullName evidence="1">Uncharacterized protein</fullName>
    </submittedName>
</protein>
<dbReference type="SUPFAM" id="SSF48371">
    <property type="entry name" value="ARM repeat"/>
    <property type="match status" value="1"/>
</dbReference>
<evidence type="ECO:0000313" key="2">
    <source>
        <dbReference type="Proteomes" id="UP000591131"/>
    </source>
</evidence>
<reference evidence="1 2" key="1">
    <citation type="submission" date="2020-04" db="EMBL/GenBank/DDBJ databases">
        <title>Perkinsus chesapeaki whole genome sequence.</title>
        <authorList>
            <person name="Bogema D.R."/>
        </authorList>
    </citation>
    <scope>NUCLEOTIDE SEQUENCE [LARGE SCALE GENOMIC DNA]</scope>
    <source>
        <strain evidence="1">ATCC PRA-425</strain>
    </source>
</reference>
<sequence length="944" mass="103865">MSDKFNNDDVAGGNSDPYGDVADVTRGVALDMDILTAPGLLPASSGGKSVGLVQQARCTGPAPEAPEDPMYVYPPTTINVTSSDSCEVANDLIEFFEQKLDLCDFEFDKDHFHLSSDVYDKNGDKTTVMVYFFRVGPDHVRVCFRCQGGSRKLFNEVYRKATQHLAAEGELGVPDEIPAAPESEEVSEEELSPVVDMLDEASPRIRAEGAGALASGCGCVASRAVLLHRDGMISSLVKDPCVAVVIGVCQILMNADLTDDFTVTMLSEQEVVPALLEALEQCTAVPGKDNTRARVLTSALKYLVSSSTDLAQQCDVNALGDALNIQMSADGRSATIERRASRTDEAVDDAKLWVEELTRLKEGTACVFLNKFDDAERIFRGGIFVNSEYEMLPVPKHGHDLRPAYAFQWALASLLDGMASFANDQLDDCLSRVWLTEKLAAESPDQWVGQRFLRGMCYMFGGIVQILQQSFVKAGVNLTRSWTWIKSMEKEVLEYEGYEADVVKSLGNFVIGTLNLVVSMLPGSIVTVAELVGFDGSNRGASVGLLEKCYEEDGLLAPYAALVLAAYHLQMGPFMGESPSNEDLEEVRNILEKGLKKYKGSCVYLIEMAEYHAVRRSPERALRTMDEAGEACERPALALVVNIKKAVFHMLCAEWTEAIGCVRKASLCHEQVGRRTYVPFFGVIEAMLRKLTGQDYQSCVERVEKYRAMKKSNWRASDMWAFKKLEENAKDPDSISPAIEIVEIMMLGFYCLSKASLSVIKGPLRDMLASAKVSSVQDEARKNVLLAELSRLAGDADEAIALSDWVAEREDQLLPPQPVPESAGPAVMRPYWSGTCLVALLVKGQALADKGEWEAAEDVMEQMNNLAWRLQQIDPTPKARTSFLSMMSNTIQSYAGAKPSGGYFDMTIKFKRHALKKRLQCRATNELCEAEDKLESGFVSADED</sequence>
<organism evidence="1 2">
    <name type="scientific">Perkinsus chesapeaki</name>
    <name type="common">Clam parasite</name>
    <name type="synonym">Perkinsus andrewsi</name>
    <dbReference type="NCBI Taxonomy" id="330153"/>
    <lineage>
        <taxon>Eukaryota</taxon>
        <taxon>Sar</taxon>
        <taxon>Alveolata</taxon>
        <taxon>Perkinsozoa</taxon>
        <taxon>Perkinsea</taxon>
        <taxon>Perkinsida</taxon>
        <taxon>Perkinsidae</taxon>
        <taxon>Perkinsus</taxon>
    </lineage>
</organism>
<keyword evidence="2" id="KW-1185">Reference proteome</keyword>
<evidence type="ECO:0000313" key="1">
    <source>
        <dbReference type="EMBL" id="KAF4669397.1"/>
    </source>
</evidence>
<dbReference type="EMBL" id="JAAPAO010000171">
    <property type="protein sequence ID" value="KAF4669397.1"/>
    <property type="molecule type" value="Genomic_DNA"/>
</dbReference>
<accession>A0A7J6MDB3</accession>
<comment type="caution">
    <text evidence="1">The sequence shown here is derived from an EMBL/GenBank/DDBJ whole genome shotgun (WGS) entry which is preliminary data.</text>
</comment>
<dbReference type="InterPro" id="IPR019412">
    <property type="entry name" value="IML2/TPR_39"/>
</dbReference>
<dbReference type="OrthoDB" id="43460at2759"/>
<dbReference type="SUPFAM" id="SSF48452">
    <property type="entry name" value="TPR-like"/>
    <property type="match status" value="1"/>
</dbReference>
<dbReference type="PANTHER" id="PTHR31859">
    <property type="entry name" value="TETRATRICOPEPTIDE REPEAT PROTEIN 39 FAMILY MEMBER"/>
    <property type="match status" value="1"/>
</dbReference>
<dbReference type="InterPro" id="IPR016024">
    <property type="entry name" value="ARM-type_fold"/>
</dbReference>
<name>A0A7J6MDB3_PERCH</name>
<dbReference type="Pfam" id="PF10300">
    <property type="entry name" value="Iml2-TPR_39"/>
    <property type="match status" value="1"/>
</dbReference>
<dbReference type="Proteomes" id="UP000591131">
    <property type="component" value="Unassembled WGS sequence"/>
</dbReference>